<dbReference type="GO" id="GO:0006220">
    <property type="term" value="P:pyrimidine nucleotide metabolic process"/>
    <property type="evidence" value="ECO:0007669"/>
    <property type="project" value="InterPro"/>
</dbReference>
<dbReference type="Pfam" id="PF00383">
    <property type="entry name" value="dCMP_cyt_deam_1"/>
    <property type="match status" value="1"/>
</dbReference>
<dbReference type="AlphaFoldDB" id="A0A0K2JGJ7"/>
<dbReference type="FunFam" id="3.40.140.10:FF:000021">
    <property type="entry name" value="Deoxycytidylate deaminase"/>
    <property type="match status" value="1"/>
</dbReference>
<dbReference type="OrthoDB" id="9788517at2"/>
<dbReference type="GO" id="GO:0009165">
    <property type="term" value="P:nucleotide biosynthetic process"/>
    <property type="evidence" value="ECO:0007669"/>
    <property type="project" value="UniProtKB-KW"/>
</dbReference>
<dbReference type="RefSeq" id="WP_053390807.1">
    <property type="nucleotide sequence ID" value="NZ_CP010899.1"/>
</dbReference>
<sequence length="166" mass="19048">MTTVTGKKRNDYLSWDDFFLSVAHVCAMRSKDPHTQVGSCVVNQIGQIIATGYNGLPRGLNDDDFPWAREGKYLETKYPYVAHAELNAILSARTNLENCRIYTTLFPCSECTKIIIQAGIKEVIYDDDKYEGNDDNQAAKRMFDQAQVHYRYLPVINVIVEWQEKK</sequence>
<dbReference type="PROSITE" id="PS00903">
    <property type="entry name" value="CYT_DCMP_DEAMINASES_1"/>
    <property type="match status" value="1"/>
</dbReference>
<feature type="domain" description="CMP/dCMP-type deaminase" evidence="9">
    <location>
        <begin position="14"/>
        <end position="143"/>
    </location>
</feature>
<evidence type="ECO:0000256" key="2">
    <source>
        <dbReference type="ARBA" id="ARBA00006576"/>
    </source>
</evidence>
<dbReference type="GO" id="GO:0008270">
    <property type="term" value="F:zinc ion binding"/>
    <property type="evidence" value="ECO:0007669"/>
    <property type="project" value="InterPro"/>
</dbReference>
<feature type="active site" description="Proton donor" evidence="7">
    <location>
        <position position="85"/>
    </location>
</feature>
<keyword evidence="6 8" id="KW-0862">Zinc</keyword>
<gene>
    <name evidence="10" type="primary">comEB</name>
    <name evidence="10" type="ORF">SKUN_00665</name>
</gene>
<evidence type="ECO:0000256" key="3">
    <source>
        <dbReference type="ARBA" id="ARBA00022723"/>
    </source>
</evidence>
<dbReference type="InterPro" id="IPR016193">
    <property type="entry name" value="Cytidine_deaminase-like"/>
</dbReference>
<dbReference type="PIRSF" id="PIRSF006019">
    <property type="entry name" value="dCMP_deaminase"/>
    <property type="match status" value="1"/>
</dbReference>
<evidence type="ECO:0000256" key="5">
    <source>
        <dbReference type="ARBA" id="ARBA00022801"/>
    </source>
</evidence>
<feature type="binding site" evidence="8">
    <location>
        <position position="108"/>
    </location>
    <ligand>
        <name>Zn(2+)</name>
        <dbReference type="ChEBI" id="CHEBI:29105"/>
        <note>catalytic</note>
    </ligand>
</feature>
<dbReference type="InterPro" id="IPR016192">
    <property type="entry name" value="APOBEC/CMP_deaminase_Zn-bd"/>
</dbReference>
<feature type="binding site" evidence="8">
    <location>
        <position position="111"/>
    </location>
    <ligand>
        <name>Zn(2+)</name>
        <dbReference type="ChEBI" id="CHEBI:29105"/>
        <note>catalytic</note>
    </ligand>
</feature>
<dbReference type="PATRIC" id="fig|273035.7.peg.799"/>
<comment type="cofactor">
    <cofactor evidence="1 8">
        <name>Zn(2+)</name>
        <dbReference type="ChEBI" id="CHEBI:29105"/>
    </cofactor>
</comment>
<dbReference type="InterPro" id="IPR035105">
    <property type="entry name" value="Deoxycytidylate_deaminase_dom"/>
</dbReference>
<dbReference type="PROSITE" id="PS51747">
    <property type="entry name" value="CYT_DCMP_DEAMINASES_2"/>
    <property type="match status" value="1"/>
</dbReference>
<reference evidence="10 11" key="1">
    <citation type="journal article" date="2015" name="Genome Announc.">
        <title>Complete Genome Sequence of Spiroplasma kunkelii Strain CR2-3x, Causal Agent of Corn Stunt Disease in Zea mays L.</title>
        <authorList>
            <person name="Davis R.E."/>
            <person name="Shao J."/>
            <person name="Dally E.L."/>
            <person name="Zhao Y."/>
            <person name="Gasparich G.E."/>
            <person name="Gaynor B.J."/>
            <person name="Athey J.C."/>
            <person name="Harrison N.A."/>
            <person name="Donofrio N."/>
        </authorList>
    </citation>
    <scope>NUCLEOTIDE SEQUENCE [LARGE SCALE GENOMIC DNA]</scope>
    <source>
        <strain evidence="10 11">CR2-3x</strain>
    </source>
</reference>
<evidence type="ECO:0000313" key="11">
    <source>
        <dbReference type="Proteomes" id="UP000062963"/>
    </source>
</evidence>
<protein>
    <submittedName>
        <fullName evidence="10">Deoxycytidylate deaminase</fullName>
    </submittedName>
</protein>
<organism evidence="10 11">
    <name type="scientific">Spiroplasma kunkelii CR2-3x</name>
    <dbReference type="NCBI Taxonomy" id="273035"/>
    <lineage>
        <taxon>Bacteria</taxon>
        <taxon>Bacillati</taxon>
        <taxon>Mycoplasmatota</taxon>
        <taxon>Mollicutes</taxon>
        <taxon>Entomoplasmatales</taxon>
        <taxon>Spiroplasmataceae</taxon>
        <taxon>Spiroplasma</taxon>
    </lineage>
</organism>
<evidence type="ECO:0000256" key="6">
    <source>
        <dbReference type="ARBA" id="ARBA00022833"/>
    </source>
</evidence>
<dbReference type="CDD" id="cd01286">
    <property type="entry name" value="deoxycytidylate_deaminase"/>
    <property type="match status" value="1"/>
</dbReference>
<dbReference type="InterPro" id="IPR002125">
    <property type="entry name" value="CMP_dCMP_dom"/>
</dbReference>
<dbReference type="PANTHER" id="PTHR11086:SF18">
    <property type="entry name" value="DEOXYCYTIDYLATE DEAMINASE"/>
    <property type="match status" value="1"/>
</dbReference>
<dbReference type="InterPro" id="IPR015517">
    <property type="entry name" value="dCMP_deaminase-rel"/>
</dbReference>
<accession>A0A0K2JGJ7</accession>
<dbReference type="PANTHER" id="PTHR11086">
    <property type="entry name" value="DEOXYCYTIDYLATE DEAMINASE-RELATED"/>
    <property type="match status" value="1"/>
</dbReference>
<feature type="binding site" evidence="8">
    <location>
        <position position="83"/>
    </location>
    <ligand>
        <name>Zn(2+)</name>
        <dbReference type="ChEBI" id="CHEBI:29105"/>
        <note>catalytic</note>
    </ligand>
</feature>
<keyword evidence="4" id="KW-0545">Nucleotide biosynthesis</keyword>
<dbReference type="STRING" id="273035.SKUN_00665"/>
<name>A0A0K2JGJ7_SPIKU</name>
<evidence type="ECO:0000256" key="7">
    <source>
        <dbReference type="PIRSR" id="PIRSR006019-1"/>
    </source>
</evidence>
<dbReference type="GO" id="GO:0004132">
    <property type="term" value="F:dCMP deaminase activity"/>
    <property type="evidence" value="ECO:0007669"/>
    <property type="project" value="InterPro"/>
</dbReference>
<evidence type="ECO:0000259" key="9">
    <source>
        <dbReference type="PROSITE" id="PS51747"/>
    </source>
</evidence>
<keyword evidence="5" id="KW-0378">Hydrolase</keyword>
<dbReference type="KEGG" id="skn:SKUN_00665"/>
<evidence type="ECO:0000256" key="8">
    <source>
        <dbReference type="PIRSR" id="PIRSR006019-2"/>
    </source>
</evidence>
<keyword evidence="3 8" id="KW-0479">Metal-binding</keyword>
<evidence type="ECO:0000313" key="10">
    <source>
        <dbReference type="EMBL" id="ALA97558.1"/>
    </source>
</evidence>
<dbReference type="SUPFAM" id="SSF53927">
    <property type="entry name" value="Cytidine deaminase-like"/>
    <property type="match status" value="1"/>
</dbReference>
<keyword evidence="11" id="KW-1185">Reference proteome</keyword>
<dbReference type="InterPro" id="IPR016473">
    <property type="entry name" value="dCMP_deaminase"/>
</dbReference>
<evidence type="ECO:0000256" key="1">
    <source>
        <dbReference type="ARBA" id="ARBA00001947"/>
    </source>
</evidence>
<evidence type="ECO:0000256" key="4">
    <source>
        <dbReference type="ARBA" id="ARBA00022727"/>
    </source>
</evidence>
<comment type="similarity">
    <text evidence="2">Belongs to the cytidine and deoxycytidylate deaminase family.</text>
</comment>
<proteinExistence type="inferred from homology"/>
<dbReference type="EMBL" id="CP010899">
    <property type="protein sequence ID" value="ALA97558.1"/>
    <property type="molecule type" value="Genomic_DNA"/>
</dbReference>
<dbReference type="Gene3D" id="3.40.140.10">
    <property type="entry name" value="Cytidine Deaminase, domain 2"/>
    <property type="match status" value="1"/>
</dbReference>
<dbReference type="Proteomes" id="UP000062963">
    <property type="component" value="Chromosome"/>
</dbReference>
<dbReference type="GO" id="GO:0005737">
    <property type="term" value="C:cytoplasm"/>
    <property type="evidence" value="ECO:0007669"/>
    <property type="project" value="TreeGrafter"/>
</dbReference>